<protein>
    <submittedName>
        <fullName evidence="1">Uncharacterized protein</fullName>
    </submittedName>
</protein>
<sequence>MKKGRKEKMTLDKLAMMTARGFIAVDKKIDGLDKKFATKDDFKVLVDDIGLLRDEVKDNTRAVRSVISLVAEHDKEIDFLKTQVGV</sequence>
<comment type="caution">
    <text evidence="1">The sequence shown here is derived from an EMBL/GenBank/DDBJ whole genome shotgun (WGS) entry which is preliminary data.</text>
</comment>
<reference evidence="1 2" key="1">
    <citation type="journal article" date="2016" name="Nat. Commun.">
        <title>Thousands of microbial genomes shed light on interconnected biogeochemical processes in an aquifer system.</title>
        <authorList>
            <person name="Anantharaman K."/>
            <person name="Brown C.T."/>
            <person name="Hug L.A."/>
            <person name="Sharon I."/>
            <person name="Castelle C.J."/>
            <person name="Probst A.J."/>
            <person name="Thomas B.C."/>
            <person name="Singh A."/>
            <person name="Wilkins M.J."/>
            <person name="Karaoz U."/>
            <person name="Brodie E.L."/>
            <person name="Williams K.H."/>
            <person name="Hubbard S.S."/>
            <person name="Banfield J.F."/>
        </authorList>
    </citation>
    <scope>NUCLEOTIDE SEQUENCE [LARGE SCALE GENOMIC DNA]</scope>
</reference>
<dbReference type="Proteomes" id="UP000176355">
    <property type="component" value="Unassembled WGS sequence"/>
</dbReference>
<name>A0A1G2P5Z4_9BACT</name>
<accession>A0A1G2P5Z4</accession>
<dbReference type="STRING" id="1802333.A3G03_02120"/>
<gene>
    <name evidence="1" type="ORF">A3G03_02120</name>
</gene>
<evidence type="ECO:0000313" key="2">
    <source>
        <dbReference type="Proteomes" id="UP000176355"/>
    </source>
</evidence>
<evidence type="ECO:0000313" key="1">
    <source>
        <dbReference type="EMBL" id="OHA43776.1"/>
    </source>
</evidence>
<organism evidence="1 2">
    <name type="scientific">Candidatus Taylorbacteria bacterium RIFCSPLOWO2_12_FULL_44_15c</name>
    <dbReference type="NCBI Taxonomy" id="1802333"/>
    <lineage>
        <taxon>Bacteria</taxon>
        <taxon>Candidatus Tayloriibacteriota</taxon>
    </lineage>
</organism>
<dbReference type="AlphaFoldDB" id="A0A1G2P5Z4"/>
<dbReference type="EMBL" id="MHSL01000018">
    <property type="protein sequence ID" value="OHA43776.1"/>
    <property type="molecule type" value="Genomic_DNA"/>
</dbReference>
<proteinExistence type="predicted"/>